<dbReference type="Proteomes" id="UP001188597">
    <property type="component" value="Unassembled WGS sequence"/>
</dbReference>
<feature type="domain" description="Trichome birefringence-like N-terminal" evidence="9">
    <location>
        <begin position="67"/>
        <end position="119"/>
    </location>
</feature>
<dbReference type="GO" id="GO:0005794">
    <property type="term" value="C:Golgi apparatus"/>
    <property type="evidence" value="ECO:0007669"/>
    <property type="project" value="TreeGrafter"/>
</dbReference>
<evidence type="ECO:0000256" key="4">
    <source>
        <dbReference type="ARBA" id="ARBA00022968"/>
    </source>
</evidence>
<dbReference type="Pfam" id="PF13839">
    <property type="entry name" value="PC-Esterase"/>
    <property type="match status" value="4"/>
</dbReference>
<feature type="domain" description="Trichome birefringence-like N-terminal" evidence="9">
    <location>
        <begin position="815"/>
        <end position="867"/>
    </location>
</feature>
<dbReference type="PANTHER" id="PTHR32285:SF48">
    <property type="entry name" value="PROTEIN TRICHOME BIREFRINGENCE-LIKE 19"/>
    <property type="match status" value="1"/>
</dbReference>
<name>A0AA88VVM7_9ASTE</name>
<gene>
    <name evidence="10" type="ORF">RJ639_005608</name>
</gene>
<evidence type="ECO:0000256" key="5">
    <source>
        <dbReference type="ARBA" id="ARBA00022989"/>
    </source>
</evidence>
<evidence type="ECO:0000256" key="1">
    <source>
        <dbReference type="ARBA" id="ARBA00004167"/>
    </source>
</evidence>
<dbReference type="GO" id="GO:0016020">
    <property type="term" value="C:membrane"/>
    <property type="evidence" value="ECO:0007669"/>
    <property type="project" value="UniProtKB-SubCell"/>
</dbReference>
<evidence type="ECO:0000256" key="2">
    <source>
        <dbReference type="ARBA" id="ARBA00007727"/>
    </source>
</evidence>
<keyword evidence="4" id="KW-0735">Signal-anchor</keyword>
<evidence type="ECO:0000256" key="3">
    <source>
        <dbReference type="ARBA" id="ARBA00022692"/>
    </source>
</evidence>
<accession>A0AA88VVM7</accession>
<feature type="domain" description="Trichome birefringence-like N-terminal" evidence="9">
    <location>
        <begin position="1281"/>
        <end position="1333"/>
    </location>
</feature>
<dbReference type="GO" id="GO:0016413">
    <property type="term" value="F:O-acetyltransferase activity"/>
    <property type="evidence" value="ECO:0007669"/>
    <property type="project" value="InterPro"/>
</dbReference>
<keyword evidence="5 7" id="KW-1133">Transmembrane helix</keyword>
<dbReference type="Pfam" id="PF14416">
    <property type="entry name" value="PMR5N"/>
    <property type="match status" value="4"/>
</dbReference>
<evidence type="ECO:0000256" key="6">
    <source>
        <dbReference type="ARBA" id="ARBA00023136"/>
    </source>
</evidence>
<feature type="domain" description="Trichome birefringence-like C-terminal" evidence="8">
    <location>
        <begin position="120"/>
        <end position="408"/>
    </location>
</feature>
<evidence type="ECO:0008006" key="12">
    <source>
        <dbReference type="Google" id="ProtNLM"/>
    </source>
</evidence>
<organism evidence="10 11">
    <name type="scientific">Escallonia herrerae</name>
    <dbReference type="NCBI Taxonomy" id="1293975"/>
    <lineage>
        <taxon>Eukaryota</taxon>
        <taxon>Viridiplantae</taxon>
        <taxon>Streptophyta</taxon>
        <taxon>Embryophyta</taxon>
        <taxon>Tracheophyta</taxon>
        <taxon>Spermatophyta</taxon>
        <taxon>Magnoliopsida</taxon>
        <taxon>eudicotyledons</taxon>
        <taxon>Gunneridae</taxon>
        <taxon>Pentapetalae</taxon>
        <taxon>asterids</taxon>
        <taxon>campanulids</taxon>
        <taxon>Escalloniales</taxon>
        <taxon>Escalloniaceae</taxon>
        <taxon>Escallonia</taxon>
    </lineage>
</organism>
<comment type="subcellular location">
    <subcellularLocation>
        <location evidence="1">Membrane</location>
        <topology evidence="1">Single-pass membrane protein</topology>
    </subcellularLocation>
</comment>
<dbReference type="InterPro" id="IPR029962">
    <property type="entry name" value="TBL"/>
</dbReference>
<feature type="domain" description="Trichome birefringence-like N-terminal" evidence="9">
    <location>
        <begin position="467"/>
        <end position="519"/>
    </location>
</feature>
<dbReference type="InterPro" id="IPR026057">
    <property type="entry name" value="TBL_C"/>
</dbReference>
<keyword evidence="11" id="KW-1185">Reference proteome</keyword>
<reference evidence="10" key="1">
    <citation type="submission" date="2022-12" db="EMBL/GenBank/DDBJ databases">
        <title>Draft genome assemblies for two species of Escallonia (Escalloniales).</title>
        <authorList>
            <person name="Chanderbali A."/>
            <person name="Dervinis C."/>
            <person name="Anghel I."/>
            <person name="Soltis D."/>
            <person name="Soltis P."/>
            <person name="Zapata F."/>
        </authorList>
    </citation>
    <scope>NUCLEOTIDE SEQUENCE</scope>
    <source>
        <strain evidence="10">UCBG64.0493</strain>
        <tissue evidence="10">Leaf</tissue>
    </source>
</reference>
<evidence type="ECO:0000259" key="8">
    <source>
        <dbReference type="Pfam" id="PF13839"/>
    </source>
</evidence>
<dbReference type="PANTHER" id="PTHR32285">
    <property type="entry name" value="PROTEIN TRICHOME BIREFRINGENCE-LIKE 9-RELATED"/>
    <property type="match status" value="1"/>
</dbReference>
<proteinExistence type="inferred from homology"/>
<feature type="domain" description="Trichome birefringence-like C-terminal" evidence="8">
    <location>
        <begin position="520"/>
        <end position="808"/>
    </location>
</feature>
<feature type="domain" description="Trichome birefringence-like C-terminal" evidence="8">
    <location>
        <begin position="868"/>
        <end position="1155"/>
    </location>
</feature>
<dbReference type="InterPro" id="IPR025846">
    <property type="entry name" value="TBL_N"/>
</dbReference>
<comment type="similarity">
    <text evidence="2">Belongs to the PC-esterase family. TBL subfamily.</text>
</comment>
<protein>
    <recommendedName>
        <fullName evidence="12">Trichome birefringence-like N-terminal domain-containing protein</fullName>
    </recommendedName>
</protein>
<evidence type="ECO:0000256" key="7">
    <source>
        <dbReference type="SAM" id="Phobius"/>
    </source>
</evidence>
<feature type="transmembrane region" description="Helical" evidence="7">
    <location>
        <begin position="24"/>
        <end position="45"/>
    </location>
</feature>
<keyword evidence="6 7" id="KW-0472">Membrane</keyword>
<evidence type="ECO:0000313" key="11">
    <source>
        <dbReference type="Proteomes" id="UP001188597"/>
    </source>
</evidence>
<dbReference type="EMBL" id="JAVXUP010001171">
    <property type="protein sequence ID" value="KAK3015024.1"/>
    <property type="molecule type" value="Genomic_DNA"/>
</dbReference>
<sequence length="1637" mass="191126">MKHQAVDQLPFWKSQTPLQRTPRIVLLVVLTLVLLIFIPLYYPFLSYTSLLKTKSPVTSLHSESNRRCDIFSGEWIPNPEAPYYTNKTCWAIHEHQNCMKYGRPDSEFTKWKWKPEGCELPVFDPYQFLEIVRGKSLAFVGDSVGRNQMQSLICLLSRVEYPIDASYTADENFKRWKYTTYNFTLATFWTPFLVKFKEEDADGPNHNGLFNLYLDEFDEKWTTQIDEFDYIILSTGHWFYRPTMYYENRRLVGCHFCQQDEIKNMSIAYGYRRAFRTAFRAINSLKNFKGTTFLRTFSPNHFENGGWNNGGDCVRKRPFRSSETFLEGDNLELYLTQVEEFRVAEREGMKKELKFRLLDTTQAMLMRPDGHPSKYGHWRNEVVQMPNDCVHWCLPGPIDTWSDFLLQMLKTEGVLTLLLLTVIPLFYPVLRYPSLIKADSSESSSPPSLPSHPHDEDFIRVAENNYKCDIFSGEWVPNPEAPYYTNTTCWAIHEHQNCMKYGRPDSEFMKWKWKPDGCELPVFNPYQFLEIVRGKSLAFVGDSVGRNQMQSLICLLSRVEYPIDASYTSDENFKRWRYTSYNFTLATFWTPFLVKAREEDPNGPTHTGLFNLYLDEFDEKWTTQIEEFDYIILSGGHWFYRPAMYYENHRLVGCRYCQVENITDLPMAYGYRKAFRTAFRAISSLKNFKGITFLRTFAPMHFENGEWNNGGNCVRRKPFKSSETVLEGDNMELYMTQVEEYRAAEREGRKKGLRFRLLDTTQAMLMRPDGHPSRYGHWPNENVTLYNDCVHWCLPGPIDTWGDFLLQMLKTEGKRCNIFRGKWMPHPEGPYYTNATCRLIFDQQNCMKFGRPDTEFLKWRWRPDQCELPLFDGARFLRLVRGKSMAFVGDSVERNHVQSLLCLIASSVTYPMDVSYTNDTRFRRWFYKNYKFTLASHWSPHLVNEENTYPTGPLYDRLVNLYLDEANDAWAKEIEGFDYVIVSAGQWFFGPQIYYENNQIVGCYRCHMNNVKKLSMFYGYRKAFRTAFRTLQSLPNFKGVTFLRTFSPAHFENGQWNTGGTCARTRLVTNGEMKLEGDFLEFYLTQMEELRRAEREGRKRGLKFRALDTTEAMVVRPDGHPNHFSHWPNEKTMADCVHWCLPGPVDTWNEFLLQMLQMERFQVMNHWFTYINPTAQKKPKEAHEKSLKVPSGILFKMKAITIDLPIAGNTPPNSSKKFILPILILVLLATILRNSSLSPLHALEISANGTIPVHQENISTPPLQSPGITTNDSRNASSEHQCNVFRGNWVPYNEGPYYTNETKCEIDDRQNCMKFGRPDTEFMKWRWKPDECELPLFDAVQFLEIVRGKTLAFVGDSVGRNQMQSLVCLLASAANPVDVSYVPDNKFRRWHYTAHNFTIVALWSPLLVKARDANPGGFSSNSLMNLYLDEADDAWAAHVENVDIVILSAGQWFFRPFMYYENGKLVGCNGCSKKNVTNLTHYYGYRMAFRTAFRTILSLKNFKGLTFLRTFSPAHFENGDWNKGGNCVRTRPYNKQEATLDLYNLKFYLTQMEESTAAEREGNKKGLKFRLLDTTEAMMLRPDGHPSHYGHWPHENKTMADCVHWCLPGPIDTWNEFLLQMLKMEREKSTEEASEIA</sequence>
<evidence type="ECO:0000313" key="10">
    <source>
        <dbReference type="EMBL" id="KAK3015024.1"/>
    </source>
</evidence>
<feature type="domain" description="Trichome birefringence-like C-terminal" evidence="8">
    <location>
        <begin position="1334"/>
        <end position="1621"/>
    </location>
</feature>
<keyword evidence="3 7" id="KW-0812">Transmembrane</keyword>
<comment type="caution">
    <text evidence="10">The sequence shown here is derived from an EMBL/GenBank/DDBJ whole genome shotgun (WGS) entry which is preliminary data.</text>
</comment>
<evidence type="ECO:0000259" key="9">
    <source>
        <dbReference type="Pfam" id="PF14416"/>
    </source>
</evidence>